<dbReference type="InterPro" id="IPR043150">
    <property type="entry name" value="Phytochrome_PHY_sf"/>
</dbReference>
<dbReference type="Gene3D" id="3.30.565.10">
    <property type="entry name" value="Histidine kinase-like ATPase, C-terminal domain"/>
    <property type="match status" value="1"/>
</dbReference>
<dbReference type="SUPFAM" id="SSF55781">
    <property type="entry name" value="GAF domain-like"/>
    <property type="match status" value="2"/>
</dbReference>
<dbReference type="InterPro" id="IPR003018">
    <property type="entry name" value="GAF"/>
</dbReference>
<dbReference type="Pfam" id="PF08446">
    <property type="entry name" value="PAS_2"/>
    <property type="match status" value="1"/>
</dbReference>
<evidence type="ECO:0000256" key="8">
    <source>
        <dbReference type="PIRNR" id="PIRNR000084"/>
    </source>
</evidence>
<keyword evidence="3 8" id="KW-0716">Sensory transduction</keyword>
<dbReference type="Pfam" id="PF01590">
    <property type="entry name" value="GAF"/>
    <property type="match status" value="1"/>
</dbReference>
<dbReference type="SUPFAM" id="SSF55874">
    <property type="entry name" value="ATPase domain of HSP90 chaperone/DNA topoisomerase II/histidine kinase"/>
    <property type="match status" value="1"/>
</dbReference>
<dbReference type="PANTHER" id="PTHR47876:SF3">
    <property type="entry name" value="PHYTOCHROME 1"/>
    <property type="match status" value="1"/>
</dbReference>
<dbReference type="InterPro" id="IPR013516">
    <property type="entry name" value="Phyto_chromo_BS"/>
</dbReference>
<evidence type="ECO:0000256" key="2">
    <source>
        <dbReference type="ARBA" id="ARBA00022543"/>
    </source>
</evidence>
<evidence type="ECO:0000313" key="12">
    <source>
        <dbReference type="EMBL" id="KAH0852679.1"/>
    </source>
</evidence>
<dbReference type="Pfam" id="PF00989">
    <property type="entry name" value="PAS"/>
    <property type="match status" value="2"/>
</dbReference>
<dbReference type="Gene3D" id="3.30.450.40">
    <property type="match status" value="1"/>
</dbReference>
<dbReference type="PIRSF" id="PIRSF000084">
    <property type="entry name" value="Phytochrome"/>
    <property type="match status" value="1"/>
</dbReference>
<feature type="domain" description="PAS" evidence="11">
    <location>
        <begin position="752"/>
        <end position="808"/>
    </location>
</feature>
<dbReference type="EMBL" id="JAGKQM010001000">
    <property type="protein sequence ID" value="KAH0852679.1"/>
    <property type="molecule type" value="Genomic_DNA"/>
</dbReference>
<dbReference type="InterPro" id="IPR036890">
    <property type="entry name" value="HATPase_C_sf"/>
</dbReference>
<name>A0ABQ7X9P4_BRANA</name>
<protein>
    <recommendedName>
        <fullName evidence="8">Phytochrome</fullName>
    </recommendedName>
</protein>
<evidence type="ECO:0000256" key="3">
    <source>
        <dbReference type="ARBA" id="ARBA00022606"/>
    </source>
</evidence>
<dbReference type="InterPro" id="IPR013654">
    <property type="entry name" value="PAS_2"/>
</dbReference>
<feature type="domain" description="Histidine kinase" evidence="10">
    <location>
        <begin position="904"/>
        <end position="1126"/>
    </location>
</feature>
<evidence type="ECO:0000256" key="5">
    <source>
        <dbReference type="ARBA" id="ARBA00023015"/>
    </source>
</evidence>
<dbReference type="Gene3D" id="3.30.450.20">
    <property type="entry name" value="PAS domain"/>
    <property type="match status" value="3"/>
</dbReference>
<evidence type="ECO:0000313" key="13">
    <source>
        <dbReference type="Proteomes" id="UP000824890"/>
    </source>
</evidence>
<keyword evidence="7 8" id="KW-0675">Receptor</keyword>
<dbReference type="Pfam" id="PF02518">
    <property type="entry name" value="HATPase_c"/>
    <property type="match status" value="1"/>
</dbReference>
<dbReference type="NCBIfam" id="TIGR00229">
    <property type="entry name" value="sensory_box"/>
    <property type="match status" value="1"/>
</dbReference>
<dbReference type="SMART" id="SM00387">
    <property type="entry name" value="HATPase_c"/>
    <property type="match status" value="1"/>
</dbReference>
<dbReference type="Pfam" id="PF00360">
    <property type="entry name" value="PHY"/>
    <property type="match status" value="1"/>
</dbReference>
<gene>
    <name evidence="12" type="ORF">HID58_093844</name>
</gene>
<dbReference type="PROSITE" id="PS50046">
    <property type="entry name" value="PHYTOCHROME_2"/>
    <property type="match status" value="1"/>
</dbReference>
<dbReference type="InterPro" id="IPR016132">
    <property type="entry name" value="Phyto_chromo_attachment"/>
</dbReference>
<evidence type="ECO:0000256" key="6">
    <source>
        <dbReference type="ARBA" id="ARBA00023163"/>
    </source>
</evidence>
<dbReference type="InterPro" id="IPR013767">
    <property type="entry name" value="PAS_fold"/>
</dbReference>
<keyword evidence="2 8" id="KW-0600">Photoreceptor protein</keyword>
<evidence type="ECO:0000256" key="1">
    <source>
        <dbReference type="ARBA" id="ARBA00008235"/>
    </source>
</evidence>
<dbReference type="PANTHER" id="PTHR47876">
    <property type="entry name" value="OS08G0260000 PROTEIN"/>
    <property type="match status" value="1"/>
</dbReference>
<keyword evidence="6 8" id="KW-0804">Transcription</keyword>
<dbReference type="InterPro" id="IPR003594">
    <property type="entry name" value="HATPase_dom"/>
</dbReference>
<dbReference type="SUPFAM" id="SSF55785">
    <property type="entry name" value="PYP-like sensor domain (PAS domain)"/>
    <property type="match status" value="3"/>
</dbReference>
<evidence type="ECO:0000259" key="9">
    <source>
        <dbReference type="PROSITE" id="PS50046"/>
    </source>
</evidence>
<accession>A0ABQ7X9P4</accession>
<dbReference type="InterPro" id="IPR000014">
    <property type="entry name" value="PAS"/>
</dbReference>
<dbReference type="InterPro" id="IPR001294">
    <property type="entry name" value="Phytochrome"/>
</dbReference>
<dbReference type="SMART" id="SM00065">
    <property type="entry name" value="GAF"/>
    <property type="match status" value="1"/>
</dbReference>
<feature type="domain" description="Phytochrome chromophore attachment site" evidence="9">
    <location>
        <begin position="217"/>
        <end position="387"/>
    </location>
</feature>
<evidence type="ECO:0000256" key="7">
    <source>
        <dbReference type="ARBA" id="ARBA00023170"/>
    </source>
</evidence>
<feature type="domain" description="PAS" evidence="11">
    <location>
        <begin position="610"/>
        <end position="680"/>
    </location>
</feature>
<organism evidence="12 13">
    <name type="scientific">Brassica napus</name>
    <name type="common">Rape</name>
    <dbReference type="NCBI Taxonomy" id="3708"/>
    <lineage>
        <taxon>Eukaryota</taxon>
        <taxon>Viridiplantae</taxon>
        <taxon>Streptophyta</taxon>
        <taxon>Embryophyta</taxon>
        <taxon>Tracheophyta</taxon>
        <taxon>Spermatophyta</taxon>
        <taxon>Magnoliopsida</taxon>
        <taxon>eudicotyledons</taxon>
        <taxon>Gunneridae</taxon>
        <taxon>Pentapetalae</taxon>
        <taxon>rosids</taxon>
        <taxon>malvids</taxon>
        <taxon>Brassicales</taxon>
        <taxon>Brassicaceae</taxon>
        <taxon>Brassiceae</taxon>
        <taxon>Brassica</taxon>
    </lineage>
</organism>
<dbReference type="InterPro" id="IPR012129">
    <property type="entry name" value="Phytochrome_A-E"/>
</dbReference>
<keyword evidence="4 8" id="KW-0157">Chromophore</keyword>
<dbReference type="SMART" id="SM00091">
    <property type="entry name" value="PAS"/>
    <property type="match status" value="3"/>
</dbReference>
<keyword evidence="5 8" id="KW-0805">Transcription regulation</keyword>
<dbReference type="Gene3D" id="3.30.450.270">
    <property type="match status" value="1"/>
</dbReference>
<reference evidence="12 13" key="1">
    <citation type="submission" date="2021-05" db="EMBL/GenBank/DDBJ databases">
        <title>Genome Assembly of Synthetic Allotetraploid Brassica napus Reveals Homoeologous Exchanges between Subgenomes.</title>
        <authorList>
            <person name="Davis J.T."/>
        </authorList>
    </citation>
    <scope>NUCLEOTIDE SEQUENCE [LARGE SCALE GENOMIC DNA]</scope>
    <source>
        <strain evidence="13">cv. Da-Ae</strain>
        <tissue evidence="12">Seedling</tissue>
    </source>
</reference>
<comment type="caution">
    <text evidence="12">The sequence shown here is derived from an EMBL/GenBank/DDBJ whole genome shotgun (WGS) entry which is preliminary data.</text>
</comment>
<comment type="function">
    <text evidence="8">Regulatory photoreceptor which exists in two forms that are reversibly interconvertible by light: the Pr form that absorbs maximally in the red region of the spectrum and the Pfr form that absorbs maximally in the far-red region.</text>
</comment>
<dbReference type="InterPro" id="IPR035965">
    <property type="entry name" value="PAS-like_dom_sf"/>
</dbReference>
<dbReference type="InterPro" id="IPR013515">
    <property type="entry name" value="Phytochrome_cen-reg"/>
</dbReference>
<sequence>MSSGSSNSGSCSTRSRNNSRLSSQVLADAKLHGSFEESERLFDYSASIHVNMPTSSSYDIPSSSDVSSCLHKIQRGMLIQPFGCLIVVDDKTLKVIAFSENTQEMLGLSPHTVPSMEQREALSFGTDVQSLFQSQGSSALQKAADFGEISILNPITLHCRTSGKPFYAILHRIEQGLVIDLEPVGLDEVPVTAAGALKSYKLAAKSISRLQALPSGNMSLLCDALVKEVSELTGYDRVMVYKFHGDGHGEVIAECCKADLEPYLGLHYSATDIPQASRFLFMRNKVRMICDCSAVPVKVVQDKSLSQPITLAGSTLRAPHGCHAQYMSNMGSVASLVMSVTINGSESDEMNRDLQTGRTLWGLVVCHHASPRVVPFPLRYACEFLTQVFGVQINKEAESALLLKEKRILQTQSVLCDMLFRNAPMGIVTQSPNIMDLVKCDGAALYYRDKLWALGVAPTETQIRDIIDWVLKSQGGGNSGFTTESLMESGYPDASVLGESICGMAAVHITQKVFLFWFRSGTAKQIKWGGARHDPDDRDGKRMHPRSSFKAFMEIVRWKSMPWDDMEMDAINSLQLIIKGSLQEEHPETVVNVPPFVDNRVQKVDEMCVIVNEMVRLIDTAAVPIFAADASGVINGWNSKAAEVTGLAVEQAIGKPVSDIVEDDSAITVKNMLALALQGQYLEANVSGSEERGAEIRIRAFGPKRKSSPIELVVNTCCSRDTRNNVLGVCFIGQDVTGQKTLIEKYSRVQGDYARIMWSPSTLIPPIFMTTENGLCSEWNDAMQKLSGIRREEAVNKMLLGEVFTSNDSCCRLQDHDTLTKLRIALNAVSSGQDNIEKLLFGFYHRDGRFIEALLSANKRTDMEGKVTGVLCFLQVPSPELQYALQVQRISEQAMACAVNKMAYLRQQVENPEKAISFLQDFLHSSGLNEEQKQLLSTSVSCREQLAKVISDSDIEGIEDGYVQLGCSEFSLEESLEAVVKQVMELSIERKVQIICDYPQEVSLMRLYGDSLRLQQILSETLSSSIRFTPALKGLCVSFKVMSRIEAIGKRMKRVELEFRIIHPAPGLPDDLVREMFQPLTKDTSREGLGLHITQKMVKLMEGGTLRYLRESEMSAFVILAEFPLL</sequence>
<dbReference type="PROSITE" id="PS00245">
    <property type="entry name" value="PHYTOCHROME_1"/>
    <property type="match status" value="1"/>
</dbReference>
<evidence type="ECO:0000256" key="4">
    <source>
        <dbReference type="ARBA" id="ARBA00022991"/>
    </source>
</evidence>
<dbReference type="PROSITE" id="PS50112">
    <property type="entry name" value="PAS"/>
    <property type="match status" value="2"/>
</dbReference>
<keyword evidence="13" id="KW-1185">Reference proteome</keyword>
<dbReference type="Proteomes" id="UP000824890">
    <property type="component" value="Unassembled WGS sequence"/>
</dbReference>
<dbReference type="InterPro" id="IPR005467">
    <property type="entry name" value="His_kinase_dom"/>
</dbReference>
<dbReference type="PROSITE" id="PS50109">
    <property type="entry name" value="HIS_KIN"/>
    <property type="match status" value="1"/>
</dbReference>
<dbReference type="CDD" id="cd00130">
    <property type="entry name" value="PAS"/>
    <property type="match status" value="2"/>
</dbReference>
<dbReference type="PRINTS" id="PR01033">
    <property type="entry name" value="PHYTOCHROME"/>
</dbReference>
<evidence type="ECO:0000259" key="10">
    <source>
        <dbReference type="PROSITE" id="PS50109"/>
    </source>
</evidence>
<dbReference type="InterPro" id="IPR029016">
    <property type="entry name" value="GAF-like_dom_sf"/>
</dbReference>
<proteinExistence type="inferred from homology"/>
<evidence type="ECO:0000259" key="11">
    <source>
        <dbReference type="PROSITE" id="PS50112"/>
    </source>
</evidence>
<comment type="similarity">
    <text evidence="1 8">Belongs to the phytochrome family.</text>
</comment>